<dbReference type="Proteomes" id="UP000198430">
    <property type="component" value="Unassembled WGS sequence"/>
</dbReference>
<protein>
    <recommendedName>
        <fullName evidence="4">Integral membrane protein</fullName>
    </recommendedName>
</protein>
<gene>
    <name evidence="2" type="ORF">IWT140_00061</name>
</gene>
<keyword evidence="1" id="KW-1133">Transmembrane helix</keyword>
<keyword evidence="1" id="KW-0472">Membrane</keyword>
<feature type="transmembrane region" description="Helical" evidence="1">
    <location>
        <begin position="433"/>
        <end position="453"/>
    </location>
</feature>
<evidence type="ECO:0000313" key="2">
    <source>
        <dbReference type="EMBL" id="GAX02464.1"/>
    </source>
</evidence>
<proteinExistence type="predicted"/>
<feature type="transmembrane region" description="Helical" evidence="1">
    <location>
        <begin position="267"/>
        <end position="285"/>
    </location>
</feature>
<feature type="transmembrane region" description="Helical" evidence="1">
    <location>
        <begin position="144"/>
        <end position="166"/>
    </location>
</feature>
<dbReference type="PROSITE" id="PS51257">
    <property type="entry name" value="PROKAR_LIPOPROTEIN"/>
    <property type="match status" value="1"/>
</dbReference>
<sequence>MMNRKALPTFFSTVLISCLAIGTLSNLTDYTGIAVLIVAVLICVSTQLFANRINKLTFTHFRFGIGMGLLTMLVGQIFVLNTMPVTVYHDPYRVLSQADQMAAGHMTWNITYFWRYANNVPMAYLMSLWLRFTQLFGLSTNFSVHLLSILILDSFIILLLSTIWKISHRQSMVVGAFAFLALTPFAYTYYLQIFYSDLTNMLVLLIVMRVVMDWPHGSKMNHLVSGTGLVISVLIGALLKPNIIVLLPALAIVALILIKKKLFKKSLLLTPIILIALSFGLSLPATQAINHASNYTPDAKYAFPVTHWMMMGMNSSHHGAYSGKDVGRNIKLPNKTARSHADLKRISKRVKTLGVPGLIKLWVVKIGILLNVRGIQNWYNGGFRSAPAWYQRHARFFMELTIISYAAATLAFWFTLIRRLFGWRPDLTDSRQVTALLAIVTTLGYLAFHTLLWEVEPRYGQATLPLIWLLLAAVPIPSREKQRAVEAPRILARLSMVVTLLMTFSFAGILSQSQFKKVIVAAQRSQLSEQYHAKPTTVRPGHVITEDVSLHGAANHFSLQIHNGSKVNASLENLKTHVRYHLYSAGRNYHLHQHLKAGQYRMIIQNGTRKSQPVDIVQTYHYQLADHPVIVNGQANKHASLVYTFRLHL</sequence>
<comment type="caution">
    <text evidence="2">The sequence shown here is derived from an EMBL/GenBank/DDBJ whole genome shotgun (WGS) entry which is preliminary data.</text>
</comment>
<accession>A0A1Z5IL15</accession>
<reference evidence="2 3" key="1">
    <citation type="submission" date="2015-11" db="EMBL/GenBank/DDBJ databases">
        <title>Draft genome sequences of new species of the genus Lactobacillus isolated from orchardgrass silage.</title>
        <authorList>
            <person name="Tohno M."/>
            <person name="Tanizawa Y."/>
            <person name="Arita M."/>
        </authorList>
    </citation>
    <scope>NUCLEOTIDE SEQUENCE [LARGE SCALE GENOMIC DNA]</scope>
    <source>
        <strain evidence="2 3">IWT140</strain>
    </source>
</reference>
<dbReference type="EMBL" id="BCMH01000001">
    <property type="protein sequence ID" value="GAX02464.1"/>
    <property type="molecule type" value="Genomic_DNA"/>
</dbReference>
<organism evidence="2 3">
    <name type="scientific">Secundilactobacillus pentosiphilus</name>
    <dbReference type="NCBI Taxonomy" id="1714682"/>
    <lineage>
        <taxon>Bacteria</taxon>
        <taxon>Bacillati</taxon>
        <taxon>Bacillota</taxon>
        <taxon>Bacilli</taxon>
        <taxon>Lactobacillales</taxon>
        <taxon>Lactobacillaceae</taxon>
        <taxon>Secundilactobacillus</taxon>
    </lineage>
</organism>
<feature type="transmembrane region" description="Helical" evidence="1">
    <location>
        <begin position="30"/>
        <end position="49"/>
    </location>
</feature>
<evidence type="ECO:0008006" key="4">
    <source>
        <dbReference type="Google" id="ProtNLM"/>
    </source>
</evidence>
<feature type="transmembrane region" description="Helical" evidence="1">
    <location>
        <begin position="402"/>
        <end position="421"/>
    </location>
</feature>
<feature type="transmembrane region" description="Helical" evidence="1">
    <location>
        <begin position="229"/>
        <end position="258"/>
    </location>
</feature>
<evidence type="ECO:0000256" key="1">
    <source>
        <dbReference type="SAM" id="Phobius"/>
    </source>
</evidence>
<dbReference type="AlphaFoldDB" id="A0A1Z5IL15"/>
<evidence type="ECO:0000313" key="3">
    <source>
        <dbReference type="Proteomes" id="UP000198430"/>
    </source>
</evidence>
<feature type="transmembrane region" description="Helical" evidence="1">
    <location>
        <begin position="490"/>
        <end position="510"/>
    </location>
</feature>
<keyword evidence="1" id="KW-0812">Transmembrane</keyword>
<feature type="transmembrane region" description="Helical" evidence="1">
    <location>
        <begin position="61"/>
        <end position="80"/>
    </location>
</feature>
<dbReference type="RefSeq" id="WP_225356605.1">
    <property type="nucleotide sequence ID" value="NZ_BCMH01000001.1"/>
</dbReference>
<keyword evidence="3" id="KW-1185">Reference proteome</keyword>
<feature type="transmembrane region" description="Helical" evidence="1">
    <location>
        <begin position="172"/>
        <end position="191"/>
    </location>
</feature>
<name>A0A1Z5IL15_9LACO</name>